<dbReference type="EMBL" id="KX552041">
    <property type="protein sequence ID" value="AOQ27384.1"/>
    <property type="molecule type" value="Genomic_DNA"/>
</dbReference>
<dbReference type="InterPro" id="IPR012816">
    <property type="entry name" value="NADAR"/>
</dbReference>
<evidence type="ECO:0000259" key="1">
    <source>
        <dbReference type="Pfam" id="PF08719"/>
    </source>
</evidence>
<dbReference type="Gene3D" id="1.10.357.40">
    <property type="entry name" value="YbiA-like"/>
    <property type="match status" value="1"/>
</dbReference>
<gene>
    <name evidence="2" type="ORF">ESCO13_00264</name>
</gene>
<accession>A0A1D7XFP4</accession>
<dbReference type="CDD" id="cd15457">
    <property type="entry name" value="NADAR"/>
    <property type="match status" value="1"/>
</dbReference>
<proteinExistence type="predicted"/>
<name>A0A1D7XFP4_9CAUD</name>
<keyword evidence="3" id="KW-1185">Reference proteome</keyword>
<sequence>MRITDEYVFFFSHKDVFSNWYIAPFTETEPGYNETFCCVEQYMMWRKALLFKDHAIAAAILDHSTIRDNERKQAYYKRMGRAVSGFNNDMWEENRERIVMRGLCLKYVQNPDLYADLHLYQYKTFVEASPYDKVYGIGMGMYEPGVLNPATWKGQNLLGKYHNKLIEILFPDKIPQRRYL</sequence>
<protein>
    <recommendedName>
        <fullName evidence="1">NADAR domain-containing protein</fullName>
    </recommendedName>
</protein>
<organism evidence="2 3">
    <name type="scientific">Escherichia phage ESCO13</name>
    <dbReference type="NCBI Taxonomy" id="1881104"/>
    <lineage>
        <taxon>Viruses</taxon>
        <taxon>Duplodnaviria</taxon>
        <taxon>Heunggongvirae</taxon>
        <taxon>Uroviricota</taxon>
        <taxon>Caudoviricetes</taxon>
        <taxon>Stephanstirmvirinae</taxon>
        <taxon>Phapecoctavirus</taxon>
        <taxon>Phapecoctavirus ESCO13</taxon>
    </lineage>
</organism>
<dbReference type="Proteomes" id="UP000225358">
    <property type="component" value="Segment"/>
</dbReference>
<evidence type="ECO:0000313" key="2">
    <source>
        <dbReference type="EMBL" id="AOQ27384.1"/>
    </source>
</evidence>
<dbReference type="SUPFAM" id="SSF143990">
    <property type="entry name" value="YbiA-like"/>
    <property type="match status" value="1"/>
</dbReference>
<dbReference type="InterPro" id="IPR037238">
    <property type="entry name" value="YbiA-like_sf"/>
</dbReference>
<dbReference type="Pfam" id="PF08719">
    <property type="entry name" value="NADAR"/>
    <property type="match status" value="1"/>
</dbReference>
<evidence type="ECO:0000313" key="3">
    <source>
        <dbReference type="Proteomes" id="UP000225358"/>
    </source>
</evidence>
<reference evidence="2" key="1">
    <citation type="submission" date="2017-02" db="EMBL/GenBank/DDBJ databases">
        <title>Complete genome sequence of two Escherichia coli phages, vB_EcoM_ ESCO5 and vB_EcoM_ESCO13, which are related to phAPEC8.</title>
        <authorList>
            <person name="Trotereau A."/>
            <person name="Gonnet M."/>
            <person name="Viardot A."/>
            <person name="Lalmanach A.-C."/>
            <person name="Guabiraba R."/>
            <person name="Chanteloup N."/>
            <person name="Schouler C."/>
        </authorList>
    </citation>
    <scope>NUCLEOTIDE SEQUENCE [LARGE SCALE GENOMIC DNA]</scope>
</reference>
<dbReference type="NCBIfam" id="TIGR02464">
    <property type="entry name" value="ribofla_fusion"/>
    <property type="match status" value="1"/>
</dbReference>
<feature type="domain" description="NADAR" evidence="1">
    <location>
        <begin position="11"/>
        <end position="161"/>
    </location>
</feature>